<dbReference type="Gene3D" id="1.25.40.180">
    <property type="match status" value="1"/>
</dbReference>
<dbReference type="PROSITE" id="PS51366">
    <property type="entry name" value="MI"/>
    <property type="match status" value="1"/>
</dbReference>
<evidence type="ECO:0000313" key="2">
    <source>
        <dbReference type="EMBL" id="MEQ2180739.1"/>
    </source>
</evidence>
<dbReference type="InterPro" id="IPR003891">
    <property type="entry name" value="Initiation_fac_eIF4g_MI"/>
</dbReference>
<sequence>SFFLPHTLFDSLQKFFAKPPKWRVSSHQGDLLVSGIGIGTGPGVIQDHYSPTICRHRASPLFNGHMGNGNASHQTQFEPGIKPFIKPNQDTLMTDYLNGKNIDEAVRAAKEMKAPKYFLSEMLNKMILFSLERSDEDRENASKLIHALSTEGLISRESLLPVGVP</sequence>
<evidence type="ECO:0000313" key="3">
    <source>
        <dbReference type="Proteomes" id="UP001476798"/>
    </source>
</evidence>
<feature type="domain" description="MI" evidence="1">
    <location>
        <begin position="84"/>
        <end position="165"/>
    </location>
</feature>
<keyword evidence="3" id="KW-1185">Reference proteome</keyword>
<dbReference type="EMBL" id="JAHRIO010070146">
    <property type="protein sequence ID" value="MEQ2180739.1"/>
    <property type="molecule type" value="Genomic_DNA"/>
</dbReference>
<gene>
    <name evidence="2" type="ORF">GOODEAATRI_004303</name>
</gene>
<dbReference type="Pfam" id="PF02847">
    <property type="entry name" value="MA3"/>
    <property type="match status" value="1"/>
</dbReference>
<feature type="non-terminal residue" evidence="2">
    <location>
        <position position="1"/>
    </location>
</feature>
<organism evidence="2 3">
    <name type="scientific">Goodea atripinnis</name>
    <dbReference type="NCBI Taxonomy" id="208336"/>
    <lineage>
        <taxon>Eukaryota</taxon>
        <taxon>Metazoa</taxon>
        <taxon>Chordata</taxon>
        <taxon>Craniata</taxon>
        <taxon>Vertebrata</taxon>
        <taxon>Euteleostomi</taxon>
        <taxon>Actinopterygii</taxon>
        <taxon>Neopterygii</taxon>
        <taxon>Teleostei</taxon>
        <taxon>Neoteleostei</taxon>
        <taxon>Acanthomorphata</taxon>
        <taxon>Ovalentaria</taxon>
        <taxon>Atherinomorphae</taxon>
        <taxon>Cyprinodontiformes</taxon>
        <taxon>Goodeidae</taxon>
        <taxon>Goodea</taxon>
    </lineage>
</organism>
<dbReference type="InterPro" id="IPR016024">
    <property type="entry name" value="ARM-type_fold"/>
</dbReference>
<dbReference type="SUPFAM" id="SSF48371">
    <property type="entry name" value="ARM repeat"/>
    <property type="match status" value="1"/>
</dbReference>
<proteinExistence type="predicted"/>
<evidence type="ECO:0000259" key="1">
    <source>
        <dbReference type="PROSITE" id="PS51366"/>
    </source>
</evidence>
<dbReference type="Proteomes" id="UP001476798">
    <property type="component" value="Unassembled WGS sequence"/>
</dbReference>
<protein>
    <recommendedName>
        <fullName evidence="1">MI domain-containing protein</fullName>
    </recommendedName>
</protein>
<accession>A0ABV0PB89</accession>
<name>A0ABV0PB89_9TELE</name>
<comment type="caution">
    <text evidence="2">The sequence shown here is derived from an EMBL/GenBank/DDBJ whole genome shotgun (WGS) entry which is preliminary data.</text>
</comment>
<reference evidence="2 3" key="1">
    <citation type="submission" date="2021-06" db="EMBL/GenBank/DDBJ databases">
        <authorList>
            <person name="Palmer J.M."/>
        </authorList>
    </citation>
    <scope>NUCLEOTIDE SEQUENCE [LARGE SCALE GENOMIC DNA]</scope>
    <source>
        <strain evidence="2 3">GA_2019</strain>
        <tissue evidence="2">Muscle</tissue>
    </source>
</reference>